<evidence type="ECO:0000313" key="2">
    <source>
        <dbReference type="Proteomes" id="UP000010953"/>
    </source>
</evidence>
<gene>
    <name evidence="1" type="ORF">C943_02492</name>
</gene>
<dbReference type="AlphaFoldDB" id="M7X1H3"/>
<reference evidence="1" key="1">
    <citation type="submission" date="2013-01" db="EMBL/GenBank/DDBJ databases">
        <title>Genome assembly of Mariniradius saccharolyticus AK6.</title>
        <authorList>
            <person name="Vaidya B."/>
            <person name="Khatri I."/>
            <person name="Tanuku N.R.S."/>
            <person name="Subramanian S."/>
            <person name="Pinnaka A."/>
        </authorList>
    </citation>
    <scope>NUCLEOTIDE SEQUENCE [LARGE SCALE GENOMIC DNA]</scope>
    <source>
        <strain evidence="1">AK6</strain>
    </source>
</reference>
<evidence type="ECO:0000313" key="1">
    <source>
        <dbReference type="EMBL" id="EMS31345.1"/>
    </source>
</evidence>
<keyword evidence="2" id="KW-1185">Reference proteome</keyword>
<proteinExistence type="predicted"/>
<sequence>MNVYRLIHHPSLDIGDTFINVEIQSNEIEPMLFVHFEVLNNLGSGMGQNSRNQAN</sequence>
<dbReference type="InParanoid" id="M7X1H3"/>
<organism evidence="1 2">
    <name type="scientific">Mariniradius saccharolyticus AK6</name>
    <dbReference type="NCBI Taxonomy" id="1239962"/>
    <lineage>
        <taxon>Bacteria</taxon>
        <taxon>Pseudomonadati</taxon>
        <taxon>Bacteroidota</taxon>
        <taxon>Cytophagia</taxon>
        <taxon>Cytophagales</taxon>
        <taxon>Cyclobacteriaceae</taxon>
        <taxon>Mariniradius</taxon>
    </lineage>
</organism>
<accession>M7X1H3</accession>
<dbReference type="STRING" id="1239962.C943_02492"/>
<name>M7X1H3_9BACT</name>
<comment type="caution">
    <text evidence="1">The sequence shown here is derived from an EMBL/GenBank/DDBJ whole genome shotgun (WGS) entry which is preliminary data.</text>
</comment>
<dbReference type="Proteomes" id="UP000010953">
    <property type="component" value="Unassembled WGS sequence"/>
</dbReference>
<dbReference type="EMBL" id="AMZY02000020">
    <property type="protein sequence ID" value="EMS31345.1"/>
    <property type="molecule type" value="Genomic_DNA"/>
</dbReference>
<protein>
    <submittedName>
        <fullName evidence="1">Uncharacterized protein</fullName>
    </submittedName>
</protein>